<name>A0ABS9Y2A4_9ACTN</name>
<feature type="region of interest" description="Disordered" evidence="1">
    <location>
        <begin position="146"/>
        <end position="176"/>
    </location>
</feature>
<dbReference type="SUPFAM" id="SSF53474">
    <property type="entry name" value="alpha/beta-Hydrolases"/>
    <property type="match status" value="1"/>
</dbReference>
<dbReference type="InterPro" id="IPR049492">
    <property type="entry name" value="BD-FAE-like_dom"/>
</dbReference>
<sequence length="551" mass="58094">MKHRAIKRRNVVIGIGATAGVAAIGGVALTAQASGEKKDSAASSSDALVFDKDDYTELTETLADAAGTDYSVTYHFYKARDYVTNPSDDTHQSLVVSVPVKIDGKTVDASRAPIVLANAVGAYMPSTVATATGVGQAALEMGSMTGGTGTGTGGTSSGMPTDGALPSGMPSGGTGTGGTGAINGMVNLAKLALVAGYVVVEPGTRGRSLTDSSGVYYGTAPAVIVDLKAAVRYIRFNKGRLPGNADRIVSTGTSAGGASSALLGASGNSKLYDSYLKEAGAADAPDAIFATGAWCPITDLEHADGAYEWNWGSNVTQSTGKVVDQTASKELQSQFAEYQAGLKLKGLDGFGKLTARNYDDYLLQNFLEPSATKYLAALSDSERETYLAKNTFITWSGGKATFTWEDYLTHVGARKKTSPAFDAFDLSAGENNEFGEGTTESRHFTAYSAKNDSTGLSSKRVASDIPEKLKLMNPMYHLLEERNPDRSKYWWIRLGTSDTDTSHVISSNLAATADNLGDDVNYSFYWDKGHATNEDPGDFLTWVAKVTGYKK</sequence>
<dbReference type="InterPro" id="IPR006311">
    <property type="entry name" value="TAT_signal"/>
</dbReference>
<evidence type="ECO:0000259" key="2">
    <source>
        <dbReference type="Pfam" id="PF20434"/>
    </source>
</evidence>
<evidence type="ECO:0000313" key="3">
    <source>
        <dbReference type="EMBL" id="MCI3270655.1"/>
    </source>
</evidence>
<evidence type="ECO:0000313" key="4">
    <source>
        <dbReference type="Proteomes" id="UP001165269"/>
    </source>
</evidence>
<reference evidence="3" key="1">
    <citation type="submission" date="2022-03" db="EMBL/GenBank/DDBJ databases">
        <title>Streptomyces 7R015 and 7R016 isolated from Barleria lupulina in Thailand.</title>
        <authorList>
            <person name="Kanchanasin P."/>
            <person name="Phongsopitanun W."/>
            <person name="Tanasupawat S."/>
        </authorList>
    </citation>
    <scope>NUCLEOTIDE SEQUENCE</scope>
    <source>
        <strain evidence="3">7R015</strain>
    </source>
</reference>
<dbReference type="Gene3D" id="3.40.50.1820">
    <property type="entry name" value="alpha/beta hydrolase"/>
    <property type="match status" value="1"/>
</dbReference>
<evidence type="ECO:0000256" key="1">
    <source>
        <dbReference type="SAM" id="MobiDB-lite"/>
    </source>
</evidence>
<accession>A0ABS9Y2A4</accession>
<keyword evidence="4" id="KW-1185">Reference proteome</keyword>
<dbReference type="InterPro" id="IPR048124">
    <property type="entry name" value="Tannase_B"/>
</dbReference>
<dbReference type="NCBIfam" id="NF041556">
    <property type="entry name" value="tannase_B"/>
    <property type="match status" value="1"/>
</dbReference>
<dbReference type="EMBL" id="JALDAY010000002">
    <property type="protein sequence ID" value="MCI3270655.1"/>
    <property type="molecule type" value="Genomic_DNA"/>
</dbReference>
<feature type="domain" description="BD-FAE-like" evidence="2">
    <location>
        <begin position="218"/>
        <end position="326"/>
    </location>
</feature>
<comment type="caution">
    <text evidence="3">The sequence shown here is derived from an EMBL/GenBank/DDBJ whole genome shotgun (WGS) entry which is preliminary data.</text>
</comment>
<dbReference type="RefSeq" id="WP_242761939.1">
    <property type="nucleotide sequence ID" value="NZ_JALDAY010000002.1"/>
</dbReference>
<organism evidence="3 4">
    <name type="scientific">Streptomyces cylindrosporus</name>
    <dbReference type="NCBI Taxonomy" id="2927583"/>
    <lineage>
        <taxon>Bacteria</taxon>
        <taxon>Bacillati</taxon>
        <taxon>Actinomycetota</taxon>
        <taxon>Actinomycetes</taxon>
        <taxon>Kitasatosporales</taxon>
        <taxon>Streptomycetaceae</taxon>
        <taxon>Streptomyces</taxon>
    </lineage>
</organism>
<gene>
    <name evidence="3" type="ORF">MQP27_05950</name>
</gene>
<feature type="compositionally biased region" description="Gly residues" evidence="1">
    <location>
        <begin position="146"/>
        <end position="156"/>
    </location>
</feature>
<protein>
    <submittedName>
        <fullName evidence="3">Tat pathway signal sequence domain protein</fullName>
    </submittedName>
</protein>
<dbReference type="Pfam" id="PF20434">
    <property type="entry name" value="BD-FAE"/>
    <property type="match status" value="1"/>
</dbReference>
<proteinExistence type="predicted"/>
<dbReference type="InterPro" id="IPR029058">
    <property type="entry name" value="AB_hydrolase_fold"/>
</dbReference>
<dbReference type="PROSITE" id="PS51318">
    <property type="entry name" value="TAT"/>
    <property type="match status" value="1"/>
</dbReference>
<dbReference type="Proteomes" id="UP001165269">
    <property type="component" value="Unassembled WGS sequence"/>
</dbReference>